<dbReference type="Gene3D" id="3.30.565.10">
    <property type="entry name" value="Histidine kinase-like ATPase, C-terminal domain"/>
    <property type="match status" value="1"/>
</dbReference>
<dbReference type="AlphaFoldDB" id="A0A0D1L387"/>
<protein>
    <submittedName>
        <fullName evidence="2">Uncharacterized protein</fullName>
    </submittedName>
</protein>
<dbReference type="SUPFAM" id="SSF55874">
    <property type="entry name" value="ATPase domain of HSP90 chaperone/DNA topoisomerase II/histidine kinase"/>
    <property type="match status" value="1"/>
</dbReference>
<sequence>MINVINMKYDKMMKMTKYLEEKSYFVNKGDNLKFHFSNLNFIEPAGAIIFLSTIDRLQEDEIPYELESIQDIERDAISYGETMGIFQKLGLSSARSFSEGTNYIAPTKVVISELFALLDEQDKSIETYYDEISTKIVRKVLRNLAFQADEAVKDLFEFVLREIVRNIFDHSQTSHFYYGSQTYSATNSVEVVIADLGLGLLNTVPFNVEETWFDNPSDEDAIRKAIIPGLSAFSNHAYAPEDYKNSGYGLALVKRIIEKTDGVFSIASGKKTITYNSLGEFVEDCDLIGTLIRMRINLNNLNLVNFDEVLEDARKEAVSKGYSDSPSSASQKLKSQNI</sequence>
<feature type="compositionally biased region" description="Polar residues" evidence="1">
    <location>
        <begin position="322"/>
        <end position="338"/>
    </location>
</feature>
<accession>A0A0D1L387</accession>
<evidence type="ECO:0000313" key="2">
    <source>
        <dbReference type="EMBL" id="KIU10046.1"/>
    </source>
</evidence>
<dbReference type="EMBL" id="JXBC01000006">
    <property type="protein sequence ID" value="KIU10046.1"/>
    <property type="molecule type" value="Genomic_DNA"/>
</dbReference>
<organism evidence="2 3">
    <name type="scientific">Bacillus subtilis</name>
    <dbReference type="NCBI Taxonomy" id="1423"/>
    <lineage>
        <taxon>Bacteria</taxon>
        <taxon>Bacillati</taxon>
        <taxon>Bacillota</taxon>
        <taxon>Bacilli</taxon>
        <taxon>Bacillales</taxon>
        <taxon>Bacillaceae</taxon>
        <taxon>Bacillus</taxon>
    </lineage>
</organism>
<proteinExistence type="predicted"/>
<comment type="caution">
    <text evidence="2">The sequence shown here is derived from an EMBL/GenBank/DDBJ whole genome shotgun (WGS) entry which is preliminary data.</text>
</comment>
<evidence type="ECO:0000256" key="1">
    <source>
        <dbReference type="SAM" id="MobiDB-lite"/>
    </source>
</evidence>
<dbReference type="Proteomes" id="UP000032247">
    <property type="component" value="Unassembled WGS sequence"/>
</dbReference>
<feature type="region of interest" description="Disordered" evidence="1">
    <location>
        <begin position="318"/>
        <end position="338"/>
    </location>
</feature>
<dbReference type="InterPro" id="IPR036890">
    <property type="entry name" value="HATPase_C_sf"/>
</dbReference>
<gene>
    <name evidence="2" type="ORF">SC09_Contig28orf00212</name>
</gene>
<reference evidence="2 3" key="1">
    <citation type="submission" date="2014-12" db="EMBL/GenBank/DDBJ databases">
        <title>Comparative genome analysis of Bacillus coagulans HM-08, Clostridium butyricum HM-68, Bacillus subtilis HM-66 and Bacillus licheniformis BL-09.</title>
        <authorList>
            <person name="Zhang H."/>
        </authorList>
    </citation>
    <scope>NUCLEOTIDE SEQUENCE [LARGE SCALE GENOMIC DNA]</scope>
    <source>
        <strain evidence="2 3">HM-66</strain>
    </source>
</reference>
<evidence type="ECO:0000313" key="3">
    <source>
        <dbReference type="Proteomes" id="UP000032247"/>
    </source>
</evidence>
<dbReference type="PATRIC" id="fig|1423.173.peg.3492"/>
<name>A0A0D1L387_BACIU</name>